<dbReference type="Proteomes" id="UP000236161">
    <property type="component" value="Unassembled WGS sequence"/>
</dbReference>
<keyword evidence="2" id="KW-1185">Reference proteome</keyword>
<proteinExistence type="predicted"/>
<reference evidence="1 2" key="1">
    <citation type="journal article" date="2017" name="Nature">
        <title>The Apostasia genome and the evolution of orchids.</title>
        <authorList>
            <person name="Zhang G.Q."/>
            <person name="Liu K.W."/>
            <person name="Li Z."/>
            <person name="Lohaus R."/>
            <person name="Hsiao Y.Y."/>
            <person name="Niu S.C."/>
            <person name="Wang J.Y."/>
            <person name="Lin Y.C."/>
            <person name="Xu Q."/>
            <person name="Chen L.J."/>
            <person name="Yoshida K."/>
            <person name="Fujiwara S."/>
            <person name="Wang Z.W."/>
            <person name="Zhang Y.Q."/>
            <person name="Mitsuda N."/>
            <person name="Wang M."/>
            <person name="Liu G.H."/>
            <person name="Pecoraro L."/>
            <person name="Huang H.X."/>
            <person name="Xiao X.J."/>
            <person name="Lin M."/>
            <person name="Wu X.Y."/>
            <person name="Wu W.L."/>
            <person name="Chen Y.Y."/>
            <person name="Chang S.B."/>
            <person name="Sakamoto S."/>
            <person name="Ohme-Takagi M."/>
            <person name="Yagi M."/>
            <person name="Zeng S.J."/>
            <person name="Shen C.Y."/>
            <person name="Yeh C.M."/>
            <person name="Luo Y.B."/>
            <person name="Tsai W.C."/>
            <person name="Van de Peer Y."/>
            <person name="Liu Z.J."/>
        </authorList>
    </citation>
    <scope>NUCLEOTIDE SEQUENCE [LARGE SCALE GENOMIC DNA]</scope>
    <source>
        <strain evidence="2">cv. Shenzhen</strain>
        <tissue evidence="1">Stem</tissue>
    </source>
</reference>
<name>A0A2H9ZTN6_9ASPA</name>
<evidence type="ECO:0000313" key="2">
    <source>
        <dbReference type="Proteomes" id="UP000236161"/>
    </source>
</evidence>
<organism evidence="1 2">
    <name type="scientific">Apostasia shenzhenica</name>
    <dbReference type="NCBI Taxonomy" id="1088818"/>
    <lineage>
        <taxon>Eukaryota</taxon>
        <taxon>Viridiplantae</taxon>
        <taxon>Streptophyta</taxon>
        <taxon>Embryophyta</taxon>
        <taxon>Tracheophyta</taxon>
        <taxon>Spermatophyta</taxon>
        <taxon>Magnoliopsida</taxon>
        <taxon>Liliopsida</taxon>
        <taxon>Asparagales</taxon>
        <taxon>Orchidaceae</taxon>
        <taxon>Apostasioideae</taxon>
        <taxon>Apostasia</taxon>
    </lineage>
</organism>
<evidence type="ECO:0000313" key="1">
    <source>
        <dbReference type="EMBL" id="PKA46661.1"/>
    </source>
</evidence>
<sequence length="51" mass="5850">MERQTLQRRNPHVSSAEVFHLKSSLNLLSSINSENTDKIKLIEGKLNSQEK</sequence>
<dbReference type="EMBL" id="KZ454108">
    <property type="protein sequence ID" value="PKA46661.1"/>
    <property type="molecule type" value="Genomic_DNA"/>
</dbReference>
<dbReference type="AlphaFoldDB" id="A0A2H9ZTN6"/>
<gene>
    <name evidence="1" type="ORF">AXF42_Ash021746</name>
</gene>
<protein>
    <submittedName>
        <fullName evidence="1">Uncharacterized protein</fullName>
    </submittedName>
</protein>
<accession>A0A2H9ZTN6</accession>